<keyword evidence="2 4" id="KW-0812">Transmembrane</keyword>
<dbReference type="EMBL" id="CP009933">
    <property type="protein sequence ID" value="AKA72034.1"/>
    <property type="molecule type" value="Genomic_DNA"/>
</dbReference>
<keyword evidence="2" id="KW-0472">Membrane</keyword>
<gene>
    <name evidence="4" type="ORF">CSCA_4909</name>
</gene>
<feature type="coiled-coil region" evidence="1">
    <location>
        <begin position="470"/>
        <end position="497"/>
    </location>
</feature>
<keyword evidence="1" id="KW-0175">Coiled coil</keyword>
<dbReference type="RefSeq" id="WP_029162376.1">
    <property type="nucleotide sequence ID" value="NZ_CP009933.1"/>
</dbReference>
<dbReference type="Proteomes" id="UP000033115">
    <property type="component" value="Chromosome"/>
</dbReference>
<evidence type="ECO:0000313" key="5">
    <source>
        <dbReference type="Proteomes" id="UP000033115"/>
    </source>
</evidence>
<organism evidence="4 5">
    <name type="scientific">Clostridium scatologenes</name>
    <dbReference type="NCBI Taxonomy" id="1548"/>
    <lineage>
        <taxon>Bacteria</taxon>
        <taxon>Bacillati</taxon>
        <taxon>Bacillota</taxon>
        <taxon>Clostridia</taxon>
        <taxon>Eubacteriales</taxon>
        <taxon>Clostridiaceae</taxon>
        <taxon>Clostridium</taxon>
    </lineage>
</organism>
<feature type="transmembrane region" description="Helical" evidence="2">
    <location>
        <begin position="182"/>
        <end position="205"/>
    </location>
</feature>
<evidence type="ECO:0000313" key="4">
    <source>
        <dbReference type="EMBL" id="AKA72034.1"/>
    </source>
</evidence>
<dbReference type="KEGG" id="csq:CSCA_4909"/>
<feature type="coiled-coil region" evidence="1">
    <location>
        <begin position="566"/>
        <end position="615"/>
    </location>
</feature>
<sequence length="1272" mass="150520">MGIITKLKDLFNKTKVKSKKLTYNFIEQNVQWLNRINLKYMQDIISNDNKYNYEDLMPKIDKEKNEHYCETLEWALKNYNIKNIALTGVYGSGKSTILKTFETFHKEYKYLNISMANFNNETENKETTEGGTESGKKNTVTACIDNSVIEKGILQQMFYKVKYKSIPSSRFKRIIDYKFKYILFKSLVILAAISLGILIFNPIIFTNLYNNVLYGQKTFKINITITYILGIVIFIIIFKILSPAIKYLSNNFRITKISTKAGDAQLDDSEKSIFNKYIDEILYFFEMNKYDVVVFEDLDRFNNIEIFSKLRELNLLINNSEQINRRVVFIYAIKDEIFSNAENKDDKFHYKNRTKFFDFIIPVVQVVNSANACNLMIDKFKDANLLNIKLDEDFISDISFLINDRRVLNNIFNEYIIYKENLRHIDNQYENELDPTKLLSIIVYKNMYPTDFAKLQDDEGMVYELFKNKYKLIESRVPQLKEECKELKLQIEYEKKECAEKIFELRYIYAKYILDIVNSDNIGINDRSYTYKELSSEQGFNEFLNSNNYKLLANGYYSPIQDAELLNKLNEKKQEYLQREKIVKLKEENVKPNVLENLKRKLDSKHNEINLLTSKPLKNLINDNNKDEIFKYDMSKENLLKFLIREGYIDESYSEYISYFYEGIITPKDNEFIHNVMYEKEMEFGRSLDKPKNIMKKLRNYRFEKKYVLNYNLLDFIIENKSDTEKYENCYELIVKQLSNETEISFSFIDGYTSKQSHVDIFVKSLCSNWPNMWKYIQNHCNLTIEKSNLYLKHILEFGENTDILEMNKDNVFTEYISKLSEFLELLNDESKYEKLKDLLIKLDIKFECLNKGIDDNNKLFEFIVKNNLYVINIHMIELIIETKSSKTLKELSTSNYTTILESSCSNLIEYINNNINKYIENVFLALDSNTKESKEPLIQILKNNAILLESRKHIIQKETIIFPSIDEIKDLDLWSTLIENKKIDISWNNVVEYYEKFNFGDGILEKYLNKKEIYNKLSKFKIQDIQDESVQYDDNLVLFSNQIILNETLTETCFIELVKSIPYKKIPIALEKVKPERIDIIIEHGIIGLTESNYNTLKEHFEWKHLLLLQKNIDEYMENYAKYNLDSKDIITLLDDSVDRDKRLFIINNMNINLLDNNSELIHSIVDFIINNEPSELKDNLLSKLMTINLEDKIKIDILLSQIDFIDEVNTFKLLNLISSEFNNLSQTNTEVIISYSEYNKNLIKKLKSKGYISDFDPKNNSEIIVNTKIS</sequence>
<dbReference type="STRING" id="1548.CSCA_4909"/>
<dbReference type="Pfam" id="PF20693">
    <property type="entry name" value="YobI-ATPase"/>
    <property type="match status" value="1"/>
</dbReference>
<evidence type="ECO:0000259" key="3">
    <source>
        <dbReference type="Pfam" id="PF20693"/>
    </source>
</evidence>
<dbReference type="SUPFAM" id="SSF52540">
    <property type="entry name" value="P-loop containing nucleoside triphosphate hydrolases"/>
    <property type="match status" value="1"/>
</dbReference>
<protein>
    <submittedName>
        <fullName evidence="4">Putative NTPase with transmembrane helices</fullName>
    </submittedName>
</protein>
<dbReference type="HOGENOM" id="CLU_005044_0_0_9"/>
<reference evidence="4 5" key="1">
    <citation type="journal article" date="2015" name="J. Biotechnol.">
        <title>Complete genome sequence of a malodorant-producing acetogen, Clostridium scatologenes ATCC 25775(T).</title>
        <authorList>
            <person name="Zhu Z."/>
            <person name="Guo T."/>
            <person name="Zheng H."/>
            <person name="Song T."/>
            <person name="Ouyang P."/>
            <person name="Xie J."/>
        </authorList>
    </citation>
    <scope>NUCLEOTIDE SEQUENCE [LARGE SCALE GENOMIC DNA]</scope>
    <source>
        <strain evidence="4 5">ATCC 25775</strain>
    </source>
</reference>
<feature type="transmembrane region" description="Helical" evidence="2">
    <location>
        <begin position="225"/>
        <end position="248"/>
    </location>
</feature>
<dbReference type="InterPro" id="IPR048428">
    <property type="entry name" value="YobI-NTPase"/>
</dbReference>
<dbReference type="AlphaFoldDB" id="A0A0E3M8R0"/>
<evidence type="ECO:0000256" key="1">
    <source>
        <dbReference type="SAM" id="Coils"/>
    </source>
</evidence>
<proteinExistence type="predicted"/>
<keyword evidence="2" id="KW-1133">Transmembrane helix</keyword>
<dbReference type="InterPro" id="IPR027417">
    <property type="entry name" value="P-loop_NTPase"/>
</dbReference>
<keyword evidence="5" id="KW-1185">Reference proteome</keyword>
<feature type="domain" description="YobI-like P-loop NTPase" evidence="3">
    <location>
        <begin position="68"/>
        <end position="463"/>
    </location>
</feature>
<name>A0A0E3M8R0_CLOSL</name>
<evidence type="ECO:0000256" key="2">
    <source>
        <dbReference type="SAM" id="Phobius"/>
    </source>
</evidence>
<accession>A0A0E3M8R0</accession>